<organism evidence="1 2">
    <name type="scientific">Branchiostoma lanceolatum</name>
    <name type="common">Common lancelet</name>
    <name type="synonym">Amphioxus lanceolatum</name>
    <dbReference type="NCBI Taxonomy" id="7740"/>
    <lineage>
        <taxon>Eukaryota</taxon>
        <taxon>Metazoa</taxon>
        <taxon>Chordata</taxon>
        <taxon>Cephalochordata</taxon>
        <taxon>Leptocardii</taxon>
        <taxon>Amphioxiformes</taxon>
        <taxon>Branchiostomatidae</taxon>
        <taxon>Branchiostoma</taxon>
    </lineage>
</organism>
<dbReference type="AlphaFoldDB" id="A0A8K0A292"/>
<reference evidence="1" key="1">
    <citation type="submission" date="2022-01" db="EMBL/GenBank/DDBJ databases">
        <authorList>
            <person name="Braso-Vives M."/>
        </authorList>
    </citation>
    <scope>NUCLEOTIDE SEQUENCE</scope>
</reference>
<dbReference type="Proteomes" id="UP000838412">
    <property type="component" value="Chromosome 6"/>
</dbReference>
<accession>A0A8K0A292</accession>
<keyword evidence="2" id="KW-1185">Reference proteome</keyword>
<protein>
    <submittedName>
        <fullName evidence="1">Hypp3769 protein</fullName>
    </submittedName>
</protein>
<dbReference type="EMBL" id="OV696691">
    <property type="protein sequence ID" value="CAH1267577.1"/>
    <property type="molecule type" value="Genomic_DNA"/>
</dbReference>
<name>A0A8K0A292_BRALA</name>
<sequence length="85" mass="9203">MPANPSAVLSDPSRYVEADPAGLSCVPEAGLATWLWKDDVAPTTLRSVFVDCRAAALHHICSCPRCPVAVYDNRLASRCFAFTSY</sequence>
<proteinExistence type="predicted"/>
<gene>
    <name evidence="1" type="primary">Hypp3769</name>
    <name evidence="1" type="ORF">BLAG_LOCUS20877</name>
</gene>
<evidence type="ECO:0000313" key="2">
    <source>
        <dbReference type="Proteomes" id="UP000838412"/>
    </source>
</evidence>
<evidence type="ECO:0000313" key="1">
    <source>
        <dbReference type="EMBL" id="CAH1267577.1"/>
    </source>
</evidence>